<dbReference type="Pfam" id="PF13401">
    <property type="entry name" value="AAA_22"/>
    <property type="match status" value="1"/>
</dbReference>
<evidence type="ECO:0000313" key="3">
    <source>
        <dbReference type="Proteomes" id="UP001634394"/>
    </source>
</evidence>
<gene>
    <name evidence="2" type="ORF">ACJMK2_028093</name>
</gene>
<evidence type="ECO:0000313" key="2">
    <source>
        <dbReference type="EMBL" id="KAL3881689.1"/>
    </source>
</evidence>
<dbReference type="Proteomes" id="UP001634394">
    <property type="component" value="Unassembled WGS sequence"/>
</dbReference>
<protein>
    <recommendedName>
        <fullName evidence="1">ORC1/DEAH AAA+ ATPase domain-containing protein</fullName>
    </recommendedName>
</protein>
<sequence length="416" mass="48214">MAEADSVICFDCDLEYEFRGRSGELERLMSGWHERKRIFILSGFKSIGKTRLAEQFLSNIPDKNVVKYKLDFRKYCIKDMTAFERKFLHLTKAENKYPLKEGHGFKDWLETLIQTIEDSACIHLFYFDNIEDILNNEKDLTDKFLSFLSSFIRKTTRVRIILTSTITIHFAKLGPISHNQRVLNLTLEDSVALLKTVCQGKELDKYNVPLAKLCEGLPLAIIMTGCELSDPEGFISPIEMVEILICNRLHALSQEFYPAEDRIESVFKTHILKQPELFIKRLSDLCSIPGKVIELDRVQEQVGKGMPLSMIKMNLLKPMLDRNMMDWEPLNEKIVLHGLLKDYFLVKDALQDLPEEADTGDDKKDKLLDFIKENMELLGMNSEAVESLYDEDHNVLQQEIQKFFEDADYDAVEFDE</sequence>
<dbReference type="InterPro" id="IPR027417">
    <property type="entry name" value="P-loop_NTPase"/>
</dbReference>
<reference evidence="2 3" key="1">
    <citation type="submission" date="2024-11" db="EMBL/GenBank/DDBJ databases">
        <title>Chromosome-level genome assembly of the freshwater bivalve Anodonta woodiana.</title>
        <authorList>
            <person name="Chen X."/>
        </authorList>
    </citation>
    <scope>NUCLEOTIDE SEQUENCE [LARGE SCALE GENOMIC DNA]</scope>
    <source>
        <strain evidence="2">MN2024</strain>
        <tissue evidence="2">Gills</tissue>
    </source>
</reference>
<proteinExistence type="predicted"/>
<accession>A0ABD3X609</accession>
<dbReference type="Gene3D" id="3.40.50.300">
    <property type="entry name" value="P-loop containing nucleotide triphosphate hydrolases"/>
    <property type="match status" value="1"/>
</dbReference>
<organism evidence="2 3">
    <name type="scientific">Sinanodonta woodiana</name>
    <name type="common">Chinese pond mussel</name>
    <name type="synonym">Anodonta woodiana</name>
    <dbReference type="NCBI Taxonomy" id="1069815"/>
    <lineage>
        <taxon>Eukaryota</taxon>
        <taxon>Metazoa</taxon>
        <taxon>Spiralia</taxon>
        <taxon>Lophotrochozoa</taxon>
        <taxon>Mollusca</taxon>
        <taxon>Bivalvia</taxon>
        <taxon>Autobranchia</taxon>
        <taxon>Heteroconchia</taxon>
        <taxon>Palaeoheterodonta</taxon>
        <taxon>Unionida</taxon>
        <taxon>Unionoidea</taxon>
        <taxon>Unionidae</taxon>
        <taxon>Unioninae</taxon>
        <taxon>Sinanodonta</taxon>
    </lineage>
</organism>
<dbReference type="SUPFAM" id="SSF52540">
    <property type="entry name" value="P-loop containing nucleoside triphosphate hydrolases"/>
    <property type="match status" value="1"/>
</dbReference>
<keyword evidence="3" id="KW-1185">Reference proteome</keyword>
<feature type="domain" description="ORC1/DEAH AAA+ ATPase" evidence="1">
    <location>
        <begin position="35"/>
        <end position="164"/>
    </location>
</feature>
<name>A0ABD3X609_SINWO</name>
<evidence type="ECO:0000259" key="1">
    <source>
        <dbReference type="Pfam" id="PF13401"/>
    </source>
</evidence>
<dbReference type="InterPro" id="IPR049945">
    <property type="entry name" value="AAA_22"/>
</dbReference>
<comment type="caution">
    <text evidence="2">The sequence shown here is derived from an EMBL/GenBank/DDBJ whole genome shotgun (WGS) entry which is preliminary data.</text>
</comment>
<dbReference type="AlphaFoldDB" id="A0ABD3X609"/>
<dbReference type="EMBL" id="JBJQND010000003">
    <property type="protein sequence ID" value="KAL3881689.1"/>
    <property type="molecule type" value="Genomic_DNA"/>
</dbReference>